<dbReference type="OMA" id="AFMILFD"/>
<evidence type="ECO:0000259" key="9">
    <source>
        <dbReference type="PROSITE" id="PS51233"/>
    </source>
</evidence>
<dbReference type="SUPFAM" id="SSF56968">
    <property type="entry name" value="Lipovitellin-phosvitin complex, beta-sheet shell regions"/>
    <property type="match status" value="2"/>
</dbReference>
<keyword evidence="2" id="KW-0758">Storage protein</keyword>
<evidence type="ECO:0000313" key="10">
    <source>
        <dbReference type="EnsemblMetazoa" id="XP_028514435.1"/>
    </source>
</evidence>
<dbReference type="Pfam" id="PF09172">
    <property type="entry name" value="Vit_open_b-sht"/>
    <property type="match status" value="1"/>
</dbReference>
<organism evidence="10 11">
    <name type="scientific">Exaiptasia diaphana</name>
    <name type="common">Tropical sea anemone</name>
    <name type="synonym">Aiptasia pulchella</name>
    <dbReference type="NCBI Taxonomy" id="2652724"/>
    <lineage>
        <taxon>Eukaryota</taxon>
        <taxon>Metazoa</taxon>
        <taxon>Cnidaria</taxon>
        <taxon>Anthozoa</taxon>
        <taxon>Hexacorallia</taxon>
        <taxon>Actiniaria</taxon>
        <taxon>Aiptasiidae</taxon>
        <taxon>Exaiptasia</taxon>
    </lineage>
</organism>
<dbReference type="PANTHER" id="PTHR23345">
    <property type="entry name" value="VITELLOGENIN-RELATED"/>
    <property type="match status" value="1"/>
</dbReference>
<feature type="chain" id="PRO_5037021281" description="Vitellogenin" evidence="7">
    <location>
        <begin position="17"/>
        <end position="1476"/>
    </location>
</feature>
<sequence>MNAALGILLLATFTSAFPLAFKEKQRYTFKYNAEIIHSIPGGANQQIGLRLQCTCHVTIVKRIEPAEAQIKLENVQLHQLRIDHPNQENSSPLQADPEAIKMLEKNPVELIFSRSGRVKTLRVDKQEPEWCLNIKRGIANMLQIAPKAENLDPKQILTSKTPVVVQQKEQTLVGNCPVTYTVEPWVQQDVKTQKLVQVTKVTKTVEYKKCVDRPHLRESIVLGQLCPSCQQSLGYVPYLRHAGQIEHILDNRFLKQAKAEEYHTFTPYSELGGKVEACVRQNLVFQSEQEKPSIDVLKNAIQTTLKMKIVHPEQEMRQQFKKGILNKVMQLQQQLASEVNKDLSSQAIPRIVSELTVHLRMCDYDSWKHFLTATLQHQNQQVRNLCADAMGLAATKESVQLMNDVMIKDKKMSTVLLPLFDRILTNIVFTTEVTADHVDAVLNLCERAPDFQPKERLSLRRQCYISYGALVNRLNQRPDAQQRTDIQTSIKTCVEHLQNKLDQAGNDDDEKLCFIKAIGNAGQAEHQASILKHLQGAHETMAVRVESVWALRRMVHSEQRDKLTSKLIEIFHDRKQDPELRMAIVELMLDRQPSFINMQTFLNAVIREKNSQGPRSNQVASFVISKLSSMAYYNNFMLKERASRARRCLSSARRSVSKMDFGIQFSKAMRFATYSNKLLGGLELETNKMNVPQSYIPRNMNARLLMHVMGNHFEVIQGGARMEGLQDIVQDLVSEIRSRQRRSIWSSVWEFFSNQEKKSSTEATNPSTQAASQPSSGDEQDEFQETAQSKSSTQRPTTSRTTSRAEARSTEQSTQQSTQSRSQRPTNSFEDKENPKKPELSLFMKVFGQEIKFLRITPEIINQLAGQINDLLLGKITEIQTALGAIKITKNSVTVSQSVTKAFLAAHARQLEPTICGLPLHHHVMSTVLAQIEARISAEVEPSLWKLLSAKDFKLSVDVRPKVSVLTNSMIQIHSPFVRVGLKSQNVIQMRPSMGFLIDSKLGSSYNFKIQVPKRQTDVFVVSPDPAKEDAVGVCGNVETLNVKEFKVNQHEVQLQLSKQYMTEFQEQCYGEETLGIATCIKAKVPSPSTLRFSDVPVFPFFAQTNLRMRIVPKDNIKNIEIQVNINKQKKTQGVLIFRANGRAKREMTVHYEYNSQENRLFFKAKKLSLEITCPSLRKITAVLRKQNKYKWTVHSDIDDTGRLLNLKFEWNKLPQSLKNTLRKYEPQILYWLQSFALLSSQDRPTKSIQIVLHLLSPLASRLFVESPMAKAQSKIMSLPVSMRRLPLSFNEILGWPYSQCRIQTEQQSGEMKISIFDQKSYSFSEPKRSCAEHTLLQDKLQKYVKVSVRSQSSGQMALVVQVKRQQQLKTIEVRRDLSVWIDNKNVQQNTIRQQGVQVVRKQQKVSVTLNSKHYLHISYQPSNIQILASPSLRNQLRGLCGDNNGEDYQELRGPENKIFSGTQEFALSWRSKCKA</sequence>
<dbReference type="Proteomes" id="UP000887567">
    <property type="component" value="Unplaced"/>
</dbReference>
<dbReference type="InterPro" id="IPR015255">
    <property type="entry name" value="Vitellinogen_open_b-sht"/>
</dbReference>
<dbReference type="Gene3D" id="2.30.230.10">
    <property type="entry name" value="Lipovitellin, beta-sheet shell regions, chain A"/>
    <property type="match status" value="1"/>
</dbReference>
<keyword evidence="1 7" id="KW-0732">Signal</keyword>
<accession>A0A913YGF8</accession>
<evidence type="ECO:0000259" key="8">
    <source>
        <dbReference type="PROSITE" id="PS51211"/>
    </source>
</evidence>
<keyword evidence="3 5" id="KW-1015">Disulfide bond</keyword>
<dbReference type="SMART" id="SM01169">
    <property type="entry name" value="DUF1943"/>
    <property type="match status" value="1"/>
</dbReference>
<feature type="region of interest" description="Disordered" evidence="6">
    <location>
        <begin position="756"/>
        <end position="835"/>
    </location>
</feature>
<dbReference type="PROSITE" id="PS51211">
    <property type="entry name" value="VITELLOGENIN"/>
    <property type="match status" value="1"/>
</dbReference>
<dbReference type="Gene3D" id="2.20.80.10">
    <property type="entry name" value="Lipovitellin-phosvitin complex, chain A, domain 4"/>
    <property type="match status" value="1"/>
</dbReference>
<evidence type="ECO:0000256" key="5">
    <source>
        <dbReference type="PROSITE-ProRule" id="PRU00557"/>
    </source>
</evidence>
<keyword evidence="11" id="KW-1185">Reference proteome</keyword>
<dbReference type="InterPro" id="IPR050733">
    <property type="entry name" value="Vitellogenin/Apolipophorin"/>
</dbReference>
<dbReference type="Pfam" id="PF01347">
    <property type="entry name" value="Vitellogenin_N"/>
    <property type="match status" value="1"/>
</dbReference>
<feature type="compositionally biased region" description="Polar residues" evidence="6">
    <location>
        <begin position="761"/>
        <end position="777"/>
    </location>
</feature>
<dbReference type="SMART" id="SM00638">
    <property type="entry name" value="LPD_N"/>
    <property type="match status" value="1"/>
</dbReference>
<name>A0A913YGF8_EXADI</name>
<dbReference type="InterPro" id="IPR015816">
    <property type="entry name" value="Vitellinogen_b-sht_N"/>
</dbReference>
<feature type="domain" description="VWFD" evidence="9">
    <location>
        <begin position="1299"/>
        <end position="1476"/>
    </location>
</feature>
<dbReference type="KEGG" id="epa:110237419"/>
<evidence type="ECO:0000256" key="1">
    <source>
        <dbReference type="ARBA" id="ARBA00022729"/>
    </source>
</evidence>
<feature type="disulfide bond" evidence="5">
    <location>
        <begin position="226"/>
        <end position="229"/>
    </location>
</feature>
<evidence type="ECO:0000256" key="3">
    <source>
        <dbReference type="ARBA" id="ARBA00023157"/>
    </source>
</evidence>
<dbReference type="InterPro" id="IPR015819">
    <property type="entry name" value="Lipid_transp_b-sht_shell"/>
</dbReference>
<dbReference type="EnsemblMetazoa" id="XM_028658634.1">
    <property type="protein sequence ID" value="XP_028514435.1"/>
    <property type="gene ID" value="LOC110237419"/>
</dbReference>
<dbReference type="GeneID" id="110237419"/>
<dbReference type="GO" id="GO:0005319">
    <property type="term" value="F:lipid transporter activity"/>
    <property type="evidence" value="ECO:0007669"/>
    <property type="project" value="InterPro"/>
</dbReference>
<dbReference type="InterPro" id="IPR001846">
    <property type="entry name" value="VWF_type-D"/>
</dbReference>
<evidence type="ECO:0000256" key="4">
    <source>
        <dbReference type="ARBA" id="ARBA00023180"/>
    </source>
</evidence>
<evidence type="ECO:0008006" key="12">
    <source>
        <dbReference type="Google" id="ProtNLM"/>
    </source>
</evidence>
<feature type="compositionally biased region" description="Low complexity" evidence="6">
    <location>
        <begin position="810"/>
        <end position="824"/>
    </location>
</feature>
<protein>
    <recommendedName>
        <fullName evidence="12">Vitellogenin</fullName>
    </recommendedName>
</protein>
<dbReference type="Gene3D" id="1.25.10.20">
    <property type="entry name" value="Vitellinogen, superhelical"/>
    <property type="match status" value="1"/>
</dbReference>
<reference evidence="10" key="1">
    <citation type="submission" date="2022-11" db="UniProtKB">
        <authorList>
            <consortium name="EnsemblMetazoa"/>
        </authorList>
    </citation>
    <scope>IDENTIFICATION</scope>
</reference>
<dbReference type="Gene3D" id="2.20.50.20">
    <property type="entry name" value="Lipovitellin. Chain A, domain 3"/>
    <property type="match status" value="1"/>
</dbReference>
<dbReference type="SMART" id="SM00216">
    <property type="entry name" value="VWD"/>
    <property type="match status" value="1"/>
</dbReference>
<evidence type="ECO:0000256" key="6">
    <source>
        <dbReference type="SAM" id="MobiDB-lite"/>
    </source>
</evidence>
<dbReference type="PANTHER" id="PTHR23345:SF15">
    <property type="entry name" value="VITELLOGENIN 1-RELATED"/>
    <property type="match status" value="1"/>
</dbReference>
<comment type="caution">
    <text evidence="5">Lacks conserved residue(s) required for the propagation of feature annotation.</text>
</comment>
<dbReference type="Pfam" id="PF00094">
    <property type="entry name" value="VWD"/>
    <property type="match status" value="1"/>
</dbReference>
<dbReference type="InterPro" id="IPR001747">
    <property type="entry name" value="Vitellogenin_N"/>
</dbReference>
<feature type="compositionally biased region" description="Low complexity" evidence="6">
    <location>
        <begin position="788"/>
        <end position="802"/>
    </location>
</feature>
<dbReference type="GO" id="GO:0045735">
    <property type="term" value="F:nutrient reservoir activity"/>
    <property type="evidence" value="ECO:0007669"/>
    <property type="project" value="UniProtKB-KW"/>
</dbReference>
<evidence type="ECO:0000256" key="2">
    <source>
        <dbReference type="ARBA" id="ARBA00022761"/>
    </source>
</evidence>
<feature type="signal peptide" evidence="7">
    <location>
        <begin position="1"/>
        <end position="16"/>
    </location>
</feature>
<evidence type="ECO:0000313" key="11">
    <source>
        <dbReference type="Proteomes" id="UP000887567"/>
    </source>
</evidence>
<dbReference type="PROSITE" id="PS51233">
    <property type="entry name" value="VWFD"/>
    <property type="match status" value="1"/>
</dbReference>
<dbReference type="OrthoDB" id="160294at2759"/>
<evidence type="ECO:0000256" key="7">
    <source>
        <dbReference type="SAM" id="SignalP"/>
    </source>
</evidence>
<dbReference type="InterPro" id="IPR015817">
    <property type="entry name" value="Vitellinogen_open_b-sht_sub1"/>
</dbReference>
<keyword evidence="4" id="KW-0325">Glycoprotein</keyword>
<feature type="domain" description="Vitellogenin" evidence="8">
    <location>
        <begin position="21"/>
        <end position="700"/>
    </location>
</feature>
<dbReference type="SUPFAM" id="SSF48431">
    <property type="entry name" value="Lipovitellin-phosvitin complex, superhelical domain"/>
    <property type="match status" value="1"/>
</dbReference>
<proteinExistence type="predicted"/>
<dbReference type="InterPro" id="IPR011030">
    <property type="entry name" value="Lipovitellin_superhlx_dom"/>
</dbReference>
<dbReference type="RefSeq" id="XP_028514435.1">
    <property type="nucleotide sequence ID" value="XM_028658634.1"/>
</dbReference>